<dbReference type="InterPro" id="IPR050392">
    <property type="entry name" value="Collagen/C1q_domain"/>
</dbReference>
<feature type="compositionally biased region" description="Basic and acidic residues" evidence="5">
    <location>
        <begin position="17"/>
        <end position="28"/>
    </location>
</feature>
<dbReference type="FunCoup" id="A0A6P5LZH8">
    <property type="interactions" value="174"/>
</dbReference>
<feature type="region of interest" description="Disordered" evidence="5">
    <location>
        <begin position="1"/>
        <end position="87"/>
    </location>
</feature>
<keyword evidence="4" id="KW-1015">Disulfide bond</keyword>
<evidence type="ECO:0000313" key="7">
    <source>
        <dbReference type="Proteomes" id="UP000515140"/>
    </source>
</evidence>
<dbReference type="KEGG" id="pcw:110221289"/>
<keyword evidence="3" id="KW-0732">Signal</keyword>
<evidence type="ECO:0000256" key="5">
    <source>
        <dbReference type="SAM" id="MobiDB-lite"/>
    </source>
</evidence>
<dbReference type="InterPro" id="IPR008160">
    <property type="entry name" value="Collagen"/>
</dbReference>
<dbReference type="InParanoid" id="A0A6P5LZH8"/>
<keyword evidence="2" id="KW-0964">Secreted</keyword>
<dbReference type="Pfam" id="PF07546">
    <property type="entry name" value="EMI"/>
    <property type="match status" value="1"/>
</dbReference>
<feature type="region of interest" description="Disordered" evidence="5">
    <location>
        <begin position="520"/>
        <end position="577"/>
    </location>
</feature>
<feature type="domain" description="EMI" evidence="6">
    <location>
        <begin position="154"/>
        <end position="230"/>
    </location>
</feature>
<keyword evidence="8" id="KW-0176">Collagen</keyword>
<feature type="compositionally biased region" description="Low complexity" evidence="5">
    <location>
        <begin position="379"/>
        <end position="393"/>
    </location>
</feature>
<dbReference type="PANTHER" id="PTHR15427:SF19">
    <property type="entry name" value="COLLAGEN ALPHA-1(XXVI) CHAIN"/>
    <property type="match status" value="1"/>
</dbReference>
<evidence type="ECO:0000256" key="3">
    <source>
        <dbReference type="ARBA" id="ARBA00022729"/>
    </source>
</evidence>
<gene>
    <name evidence="8" type="primary">COL26A1</name>
</gene>
<keyword evidence="7" id="KW-1185">Reference proteome</keyword>
<name>A0A6P5LZH8_PHACI</name>
<feature type="compositionally biased region" description="Pro residues" evidence="5">
    <location>
        <begin position="343"/>
        <end position="360"/>
    </location>
</feature>
<accession>A0A6P5LZH8</accession>
<feature type="compositionally biased region" description="Pro residues" evidence="5">
    <location>
        <begin position="448"/>
        <end position="470"/>
    </location>
</feature>
<dbReference type="Pfam" id="PF01391">
    <property type="entry name" value="Collagen"/>
    <property type="match status" value="2"/>
</dbReference>
<protein>
    <submittedName>
        <fullName evidence="8">Collagen alpha-1(XXVI) chain isoform X1</fullName>
    </submittedName>
</protein>
<reference evidence="8" key="1">
    <citation type="submission" date="2025-08" db="UniProtKB">
        <authorList>
            <consortium name="RefSeq"/>
        </authorList>
    </citation>
    <scope>IDENTIFICATION</scope>
    <source>
        <tissue evidence="8">Spleen</tissue>
    </source>
</reference>
<organism evidence="7 8">
    <name type="scientific">Phascolarctos cinereus</name>
    <name type="common">Koala</name>
    <dbReference type="NCBI Taxonomy" id="38626"/>
    <lineage>
        <taxon>Eukaryota</taxon>
        <taxon>Metazoa</taxon>
        <taxon>Chordata</taxon>
        <taxon>Craniata</taxon>
        <taxon>Vertebrata</taxon>
        <taxon>Euteleostomi</taxon>
        <taxon>Mammalia</taxon>
        <taxon>Metatheria</taxon>
        <taxon>Diprotodontia</taxon>
        <taxon>Phascolarctidae</taxon>
        <taxon>Phascolarctos</taxon>
    </lineage>
</organism>
<feature type="compositionally biased region" description="Pro residues" evidence="5">
    <location>
        <begin position="394"/>
        <end position="409"/>
    </location>
</feature>
<dbReference type="Proteomes" id="UP000515140">
    <property type="component" value="Unplaced"/>
</dbReference>
<comment type="subcellular location">
    <subcellularLocation>
        <location evidence="1">Secreted</location>
    </subcellularLocation>
</comment>
<dbReference type="RefSeq" id="XP_020861421.1">
    <property type="nucleotide sequence ID" value="XM_021005762.1"/>
</dbReference>
<dbReference type="GO" id="GO:0005581">
    <property type="term" value="C:collagen trimer"/>
    <property type="evidence" value="ECO:0007669"/>
    <property type="project" value="UniProtKB-KW"/>
</dbReference>
<dbReference type="InterPro" id="IPR011489">
    <property type="entry name" value="EMI_domain"/>
</dbReference>
<evidence type="ECO:0000259" key="6">
    <source>
        <dbReference type="PROSITE" id="PS51041"/>
    </source>
</evidence>
<dbReference type="GeneID" id="110221289"/>
<evidence type="ECO:0000256" key="1">
    <source>
        <dbReference type="ARBA" id="ARBA00004613"/>
    </source>
</evidence>
<proteinExistence type="predicted"/>
<evidence type="ECO:0000313" key="8">
    <source>
        <dbReference type="RefSeq" id="XP_020861421.1"/>
    </source>
</evidence>
<dbReference type="CTD" id="136227"/>
<evidence type="ECO:0000256" key="2">
    <source>
        <dbReference type="ARBA" id="ARBA00022525"/>
    </source>
</evidence>
<feature type="region of interest" description="Disordered" evidence="5">
    <location>
        <begin position="318"/>
        <end position="413"/>
    </location>
</feature>
<dbReference type="PANTHER" id="PTHR15427">
    <property type="entry name" value="EMILIN ELASTIN MICROFIBRIL INTERFACE-LOCATED PROTEIN ELASTIN MICROFIBRIL INTERFACER"/>
    <property type="match status" value="1"/>
</dbReference>
<dbReference type="AlphaFoldDB" id="A0A6P5LZH8"/>
<feature type="region of interest" description="Disordered" evidence="5">
    <location>
        <begin position="442"/>
        <end position="492"/>
    </location>
</feature>
<dbReference type="PROSITE" id="PS51041">
    <property type="entry name" value="EMI"/>
    <property type="match status" value="1"/>
</dbReference>
<evidence type="ECO:0000256" key="4">
    <source>
        <dbReference type="ARBA" id="ARBA00023157"/>
    </source>
</evidence>
<sequence>MEKPHAPFDGLSAAHLPEFEKAGPEPDPGRVGTQNSVGHLCLESRPVAQRRRAARPRTPPDRRPPLPPQVSEAPHVSPVQRSGAPRGESLVGRLIRAGHRLPARDEAALFLPWACCLYGCTVGTGFLYPYQSAALQHNYQEHGPAPPGSGYANRRNWCHHTVTKMVSCQVQNGSETVFQRVYQSCRWPGPCTNLVSYRTLIRPTYKVSYRTVTALEWKCCPGFAGSNCEEGQFSVHSPRGHPYHLCPTVAATKRIKMSQSPKTYSVSECMNCTRLNDMSERLSALEVKILLLEAAGSVATSENDITKTAPTWNKDFLPDAIPLSNPGTMRRNPSGPVGFAGPMGPPGPVGPTGLPGPPGPAGERGQMGEMGPRGPPGLLGPQGPRGLPGETGLPGPPGPPGPPGSPGLLPPLQQGVLYSLQPTGEKGNGDSQVSSTIIDTIMAGIPGPRGPPGPPGPPGPSGPNGPPGPMGAPGSQGEPGSKGVEKGKESEGVQQLREALKILAERVLILEHMIGIHDPLSSAEPGSGQDGAPGPASRSNKMKGGDPLAPPQPNDTVSSLLDSLGPRRDSNESSSLK</sequence>
<feature type="compositionally biased region" description="Low complexity" evidence="5">
    <location>
        <begin position="361"/>
        <end position="372"/>
    </location>
</feature>